<accession>A0ABR3F8G5</accession>
<dbReference type="Proteomes" id="UP001465976">
    <property type="component" value="Unassembled WGS sequence"/>
</dbReference>
<feature type="region of interest" description="Disordered" evidence="1">
    <location>
        <begin position="1"/>
        <end position="32"/>
    </location>
</feature>
<evidence type="ECO:0000313" key="2">
    <source>
        <dbReference type="EMBL" id="KAL0571531.1"/>
    </source>
</evidence>
<dbReference type="EMBL" id="JBAHYK010000755">
    <property type="protein sequence ID" value="KAL0571531.1"/>
    <property type="molecule type" value="Genomic_DNA"/>
</dbReference>
<keyword evidence="3" id="KW-1185">Reference proteome</keyword>
<comment type="caution">
    <text evidence="2">The sequence shown here is derived from an EMBL/GenBank/DDBJ whole genome shotgun (WGS) entry which is preliminary data.</text>
</comment>
<reference evidence="2 3" key="1">
    <citation type="submission" date="2024-02" db="EMBL/GenBank/DDBJ databases">
        <title>A draft genome for the cacao thread blight pathogen Marasmius crinis-equi.</title>
        <authorList>
            <person name="Cohen S.P."/>
            <person name="Baruah I.K."/>
            <person name="Amoako-Attah I."/>
            <person name="Bukari Y."/>
            <person name="Meinhardt L.W."/>
            <person name="Bailey B.A."/>
        </authorList>
    </citation>
    <scope>NUCLEOTIDE SEQUENCE [LARGE SCALE GENOMIC DNA]</scope>
    <source>
        <strain evidence="2 3">GH-76</strain>
    </source>
</reference>
<feature type="region of interest" description="Disordered" evidence="1">
    <location>
        <begin position="850"/>
        <end position="871"/>
    </location>
</feature>
<protein>
    <submittedName>
        <fullName evidence="2">Uncharacterized protein</fullName>
    </submittedName>
</protein>
<proteinExistence type="predicted"/>
<gene>
    <name evidence="2" type="ORF">V5O48_010432</name>
</gene>
<organism evidence="2 3">
    <name type="scientific">Marasmius crinis-equi</name>
    <dbReference type="NCBI Taxonomy" id="585013"/>
    <lineage>
        <taxon>Eukaryota</taxon>
        <taxon>Fungi</taxon>
        <taxon>Dikarya</taxon>
        <taxon>Basidiomycota</taxon>
        <taxon>Agaricomycotina</taxon>
        <taxon>Agaricomycetes</taxon>
        <taxon>Agaricomycetidae</taxon>
        <taxon>Agaricales</taxon>
        <taxon>Marasmiineae</taxon>
        <taxon>Marasmiaceae</taxon>
        <taxon>Marasmius</taxon>
    </lineage>
</organism>
<name>A0ABR3F8G5_9AGAR</name>
<evidence type="ECO:0000313" key="3">
    <source>
        <dbReference type="Proteomes" id="UP001465976"/>
    </source>
</evidence>
<evidence type="ECO:0000256" key="1">
    <source>
        <dbReference type="SAM" id="MobiDB-lite"/>
    </source>
</evidence>
<sequence>MPRLTLQDLLNPADTPNIPPNPIPQNTTPSPAIPIPVHLQPNATILHTDYKLNHKTNLSKVYQYAVSAFTEYPETGATFDDAIGHLFEMDPQQWYNPARNFAYSRGRPDGQISGTSTVSLLVSSITDERVPCTVRHSTCQGVKVCPYYDANDQNRPHSTASNELLHERLRTERELRLTTSSPIRDVFERTSAYIQALVRNGCRSEATGPTRLNHYEAHQRAGRLERDVIVRRGRMPQEGRCEGRMVFDAFSDGTPVVRCEHHSPTDRDHFCDATIGYSSLDLEYLEAVLCEDQEEIERLEQTVEALGFGPRTQCRNVTNVSTQRPYCLISCGPHTHPIPVLDKTPVPVQIKLQDLLLKLDDDLPDITPRKLLAHSVVKAYLRDRFPLLRSPTISDLHISLSNRSHLKVFIDAVKRQCFPEGTGWKGLLHLKAQQDALLDPKDWYIQRVIEIPLKDVPRRIEDDQWDQGEGGFDQHTDVFRLVVCMTPEGSERLGKSQFNQSDIAFKQVVGYYEFEVAGIDRSSNTDVTFCRIYLTRRNAEAHCLALRMIDEILQEDIGRGMHFRHIHGEHVNNCGEGLILNWVVDQDRAQALGLGLRLQEISRQFPGKRDLHEPQKLLIDLSPYDHLLRFLTLCIVHFLRNIRSARVSEEVRNLMRSLHCIEHPNWDETIAAIRTLGEKAGSDWLADKESLPFAFPALCWERSFIPRDIWLARPTSTNAVEAAHRDVNREGLKSLKIFEDSGVRESYGSKHLFESTSKNMQHKDTFRQKKFKSVDGKLNAHNEKVSGNGSKLTAAKTKADEALLKWERSARISGALSDTTRKAHEKWEKAQGLVERLQRAYDASVAAGEDLVGTGSGKVGILLPPRRVSPS</sequence>